<keyword evidence="4" id="KW-0645">Protease</keyword>
<evidence type="ECO:0000256" key="7">
    <source>
        <dbReference type="ARBA" id="ARBA00022833"/>
    </source>
</evidence>
<evidence type="ECO:0000256" key="2">
    <source>
        <dbReference type="ARBA" id="ARBA00004401"/>
    </source>
</evidence>
<feature type="domain" description="Peptidase M13 C-terminal" evidence="10">
    <location>
        <begin position="542"/>
        <end position="747"/>
    </location>
</feature>
<dbReference type="Pfam" id="PF01431">
    <property type="entry name" value="Peptidase_M13"/>
    <property type="match status" value="1"/>
</dbReference>
<keyword evidence="9" id="KW-1133">Transmembrane helix</keyword>
<comment type="subcellular location">
    <subcellularLocation>
        <location evidence="2">Cell membrane</location>
        <topology evidence="2">Single-pass type II membrane protein</topology>
    </subcellularLocation>
</comment>
<keyword evidence="8" id="KW-0482">Metalloprotease</keyword>
<dbReference type="Gene3D" id="1.10.1380.10">
    <property type="entry name" value="Neutral endopeptidase , domain2"/>
    <property type="match status" value="1"/>
</dbReference>
<dbReference type="PANTHER" id="PTHR11733:SF224">
    <property type="entry name" value="NEPRILYSIN-2"/>
    <property type="match status" value="1"/>
</dbReference>
<keyword evidence="5" id="KW-0479">Metal-binding</keyword>
<dbReference type="InterPro" id="IPR008753">
    <property type="entry name" value="Peptidase_M13_N"/>
</dbReference>
<organism evidence="12 13">
    <name type="scientific">Ignelater luminosus</name>
    <name type="common">Cucubano</name>
    <name type="synonym">Pyrophorus luminosus</name>
    <dbReference type="NCBI Taxonomy" id="2038154"/>
    <lineage>
        <taxon>Eukaryota</taxon>
        <taxon>Metazoa</taxon>
        <taxon>Ecdysozoa</taxon>
        <taxon>Arthropoda</taxon>
        <taxon>Hexapoda</taxon>
        <taxon>Insecta</taxon>
        <taxon>Pterygota</taxon>
        <taxon>Neoptera</taxon>
        <taxon>Endopterygota</taxon>
        <taxon>Coleoptera</taxon>
        <taxon>Polyphaga</taxon>
        <taxon>Elateriformia</taxon>
        <taxon>Elateroidea</taxon>
        <taxon>Elateridae</taxon>
        <taxon>Agrypninae</taxon>
        <taxon>Pyrophorini</taxon>
        <taxon>Ignelater</taxon>
    </lineage>
</organism>
<sequence>MPKNNSQRSEVAWNSDDEKTWWNQRSKLERRLIILLVVTAVSVIGFILYLSIKPKGVSVTSESCTTPACLLAASQIVTHIDPSIDPCDDFFKFACGRFIEHTHGDVKAASVQGIEDKVDRQIAEIIKEPISDDDHFIVRNQKELFKACMNETAVEEESIDMIKEHLKELRGWPVVLGHTRWKEGLFDWTRMTYKLKRLGYHYESMLSFSVITDPEAKDKSIIRIYEPFVNKIKDEHKELYKDYMTEVAVEFGAERHQARLEMEKVLDFMESLRKISDKFDFWKTDDNQTETNYTAELLSTKFTIDEFQDFNYKIDWLDFLSNLVHPVANITGSDYVIFPKTDFMEAFFTLIKRTRKRIQANYMIWVVLENLMPFLPKELKALQDNYKCMTEGASSKSSKERFEYCKMIIRISFSPSPTNIIYARRYLPEDKREKVQELFSSIKTEFKNILMETSWMDDESREKAVEKADNLVEIIGAPSNYLNDSVFDMYEDQNENSEDTSFLSMYLRRFIIETDILFDQLNIPANSSESNEYFYNFATKVNAMYSPYDNAIILPAGILQGIFYDAERPMYLNYGAIGSIIGHEITHGFCKDGSKLDKDGEDGSIWTEDTEEAYDEHTECMIKDAEDFDVEDTEQKINGTLTLEENIADFTGIRVSYAAYKKWVEENGEEPQLPGIDYTPQQLFWISAISYECYKLSGEKLEKGLEYDTHAHNAFRATAPMRNNDDFANDFDCPVDSNMNPSEKCQVF</sequence>
<dbReference type="InterPro" id="IPR018497">
    <property type="entry name" value="Peptidase_M13_C"/>
</dbReference>
<evidence type="ECO:0008006" key="14">
    <source>
        <dbReference type="Google" id="ProtNLM"/>
    </source>
</evidence>
<evidence type="ECO:0000313" key="12">
    <source>
        <dbReference type="EMBL" id="KAF2884572.1"/>
    </source>
</evidence>
<dbReference type="InterPro" id="IPR024079">
    <property type="entry name" value="MetalloPept_cat_dom_sf"/>
</dbReference>
<feature type="domain" description="Peptidase M13 N-terminal" evidence="11">
    <location>
        <begin position="86"/>
        <end position="478"/>
    </location>
</feature>
<reference evidence="12" key="1">
    <citation type="submission" date="2019-08" db="EMBL/GenBank/DDBJ databases">
        <title>The genome of the North American firefly Photinus pyralis.</title>
        <authorList>
            <consortium name="Photinus pyralis genome working group"/>
            <person name="Fallon T.R."/>
            <person name="Sander Lower S.E."/>
            <person name="Weng J.-K."/>
        </authorList>
    </citation>
    <scope>NUCLEOTIDE SEQUENCE</scope>
    <source>
        <strain evidence="12">TRF0915ILg1</strain>
        <tissue evidence="12">Whole body</tissue>
    </source>
</reference>
<dbReference type="Gene3D" id="3.40.390.10">
    <property type="entry name" value="Collagenase (Catalytic Domain)"/>
    <property type="match status" value="1"/>
</dbReference>
<dbReference type="GO" id="GO:0046872">
    <property type="term" value="F:metal ion binding"/>
    <property type="evidence" value="ECO:0007669"/>
    <property type="project" value="UniProtKB-KW"/>
</dbReference>
<keyword evidence="13" id="KW-1185">Reference proteome</keyword>
<evidence type="ECO:0000256" key="8">
    <source>
        <dbReference type="ARBA" id="ARBA00023049"/>
    </source>
</evidence>
<dbReference type="InterPro" id="IPR042089">
    <property type="entry name" value="Peptidase_M13_dom_2"/>
</dbReference>
<evidence type="ECO:0000256" key="4">
    <source>
        <dbReference type="ARBA" id="ARBA00022670"/>
    </source>
</evidence>
<gene>
    <name evidence="12" type="ORF">ILUMI_21611</name>
</gene>
<dbReference type="AlphaFoldDB" id="A0A8K0CIG1"/>
<dbReference type="PRINTS" id="PR00786">
    <property type="entry name" value="NEPRILYSIN"/>
</dbReference>
<evidence type="ECO:0000256" key="3">
    <source>
        <dbReference type="ARBA" id="ARBA00007357"/>
    </source>
</evidence>
<dbReference type="CDD" id="cd08662">
    <property type="entry name" value="M13"/>
    <property type="match status" value="1"/>
</dbReference>
<evidence type="ECO:0000259" key="11">
    <source>
        <dbReference type="Pfam" id="PF05649"/>
    </source>
</evidence>
<dbReference type="InterPro" id="IPR000718">
    <property type="entry name" value="Peptidase_M13"/>
</dbReference>
<comment type="similarity">
    <text evidence="3">Belongs to the peptidase M13 family.</text>
</comment>
<name>A0A8K0CIG1_IGNLU</name>
<dbReference type="PANTHER" id="PTHR11733">
    <property type="entry name" value="ZINC METALLOPROTEASE FAMILY M13 NEPRILYSIN-RELATED"/>
    <property type="match status" value="1"/>
</dbReference>
<comment type="cofactor">
    <cofactor evidence="1">
        <name>Zn(2+)</name>
        <dbReference type="ChEBI" id="CHEBI:29105"/>
    </cofactor>
</comment>
<evidence type="ECO:0000313" key="13">
    <source>
        <dbReference type="Proteomes" id="UP000801492"/>
    </source>
</evidence>
<keyword evidence="7" id="KW-0862">Zinc</keyword>
<dbReference type="EMBL" id="VTPC01090156">
    <property type="protein sequence ID" value="KAF2884572.1"/>
    <property type="molecule type" value="Genomic_DNA"/>
</dbReference>
<dbReference type="GO" id="GO:0016485">
    <property type="term" value="P:protein processing"/>
    <property type="evidence" value="ECO:0007669"/>
    <property type="project" value="TreeGrafter"/>
</dbReference>
<evidence type="ECO:0000256" key="1">
    <source>
        <dbReference type="ARBA" id="ARBA00001947"/>
    </source>
</evidence>
<dbReference type="GO" id="GO:0005886">
    <property type="term" value="C:plasma membrane"/>
    <property type="evidence" value="ECO:0007669"/>
    <property type="project" value="UniProtKB-SubCell"/>
</dbReference>
<accession>A0A8K0CIG1</accession>
<proteinExistence type="inferred from homology"/>
<dbReference type="Pfam" id="PF05649">
    <property type="entry name" value="Peptidase_M13_N"/>
    <property type="match status" value="1"/>
</dbReference>
<dbReference type="OrthoDB" id="6475849at2759"/>
<keyword evidence="9" id="KW-0472">Membrane</keyword>
<evidence type="ECO:0000256" key="9">
    <source>
        <dbReference type="SAM" id="Phobius"/>
    </source>
</evidence>
<dbReference type="SUPFAM" id="SSF55486">
    <property type="entry name" value="Metalloproteases ('zincins'), catalytic domain"/>
    <property type="match status" value="1"/>
</dbReference>
<evidence type="ECO:0000259" key="10">
    <source>
        <dbReference type="Pfam" id="PF01431"/>
    </source>
</evidence>
<keyword evidence="9" id="KW-0812">Transmembrane</keyword>
<dbReference type="GO" id="GO:0004222">
    <property type="term" value="F:metalloendopeptidase activity"/>
    <property type="evidence" value="ECO:0007669"/>
    <property type="project" value="InterPro"/>
</dbReference>
<protein>
    <recommendedName>
        <fullName evidence="14">Neprilysin</fullName>
    </recommendedName>
</protein>
<keyword evidence="6" id="KW-0378">Hydrolase</keyword>
<feature type="transmembrane region" description="Helical" evidence="9">
    <location>
        <begin position="32"/>
        <end position="52"/>
    </location>
</feature>
<dbReference type="PROSITE" id="PS51885">
    <property type="entry name" value="NEPRILYSIN"/>
    <property type="match status" value="1"/>
</dbReference>
<evidence type="ECO:0000256" key="6">
    <source>
        <dbReference type="ARBA" id="ARBA00022801"/>
    </source>
</evidence>
<dbReference type="Proteomes" id="UP000801492">
    <property type="component" value="Unassembled WGS sequence"/>
</dbReference>
<evidence type="ECO:0000256" key="5">
    <source>
        <dbReference type="ARBA" id="ARBA00022723"/>
    </source>
</evidence>
<comment type="caution">
    <text evidence="12">The sequence shown here is derived from an EMBL/GenBank/DDBJ whole genome shotgun (WGS) entry which is preliminary data.</text>
</comment>